<sequence length="68" mass="7113">MKKVFGLLFVAGLFTFASCSNATETASEVETVEETTVEETPVVEEEVTETEVAPVDSAAAPIDSASSL</sequence>
<evidence type="ECO:0000256" key="2">
    <source>
        <dbReference type="SAM" id="SignalP"/>
    </source>
</evidence>
<feature type="compositionally biased region" description="Acidic residues" evidence="1">
    <location>
        <begin position="30"/>
        <end position="49"/>
    </location>
</feature>
<proteinExistence type="predicted"/>
<evidence type="ECO:0000313" key="4">
    <source>
        <dbReference type="Proteomes" id="UP001500552"/>
    </source>
</evidence>
<dbReference type="EMBL" id="BAABHC010000003">
    <property type="protein sequence ID" value="GAA4426403.1"/>
    <property type="molecule type" value="Genomic_DNA"/>
</dbReference>
<dbReference type="RefSeq" id="WP_345157017.1">
    <property type="nucleotide sequence ID" value="NZ_BAABHC010000003.1"/>
</dbReference>
<protein>
    <submittedName>
        <fullName evidence="3">Uncharacterized protein</fullName>
    </submittedName>
</protein>
<feature type="signal peptide" evidence="2">
    <location>
        <begin position="1"/>
        <end position="22"/>
    </location>
</feature>
<evidence type="ECO:0000313" key="3">
    <source>
        <dbReference type="EMBL" id="GAA4426403.1"/>
    </source>
</evidence>
<comment type="caution">
    <text evidence="3">The sequence shown here is derived from an EMBL/GenBank/DDBJ whole genome shotgun (WGS) entry which is preliminary data.</text>
</comment>
<evidence type="ECO:0000256" key="1">
    <source>
        <dbReference type="SAM" id="MobiDB-lite"/>
    </source>
</evidence>
<accession>A0ABP8LDK4</accession>
<reference evidence="4" key="1">
    <citation type="journal article" date="2019" name="Int. J. Syst. Evol. Microbiol.">
        <title>The Global Catalogue of Microorganisms (GCM) 10K type strain sequencing project: providing services to taxonomists for standard genome sequencing and annotation.</title>
        <authorList>
            <consortium name="The Broad Institute Genomics Platform"/>
            <consortium name="The Broad Institute Genome Sequencing Center for Infectious Disease"/>
            <person name="Wu L."/>
            <person name="Ma J."/>
        </authorList>
    </citation>
    <scope>NUCLEOTIDE SEQUENCE [LARGE SCALE GENOMIC DNA]</scope>
    <source>
        <strain evidence="4">JCM 17926</strain>
    </source>
</reference>
<gene>
    <name evidence="3" type="ORF">GCM10023188_08430</name>
</gene>
<feature type="chain" id="PRO_5045399110" evidence="2">
    <location>
        <begin position="23"/>
        <end position="68"/>
    </location>
</feature>
<keyword evidence="2" id="KW-0732">Signal</keyword>
<feature type="compositionally biased region" description="Low complexity" evidence="1">
    <location>
        <begin position="50"/>
        <end position="68"/>
    </location>
</feature>
<keyword evidence="4" id="KW-1185">Reference proteome</keyword>
<feature type="region of interest" description="Disordered" evidence="1">
    <location>
        <begin position="25"/>
        <end position="68"/>
    </location>
</feature>
<dbReference type="PROSITE" id="PS51257">
    <property type="entry name" value="PROKAR_LIPOPROTEIN"/>
    <property type="match status" value="1"/>
</dbReference>
<name>A0ABP8LDK4_9BACT</name>
<dbReference type="Proteomes" id="UP001500552">
    <property type="component" value="Unassembled WGS sequence"/>
</dbReference>
<organism evidence="3 4">
    <name type="scientific">Pontibacter saemangeumensis</name>
    <dbReference type="NCBI Taxonomy" id="1084525"/>
    <lineage>
        <taxon>Bacteria</taxon>
        <taxon>Pseudomonadati</taxon>
        <taxon>Bacteroidota</taxon>
        <taxon>Cytophagia</taxon>
        <taxon>Cytophagales</taxon>
        <taxon>Hymenobacteraceae</taxon>
        <taxon>Pontibacter</taxon>
    </lineage>
</organism>